<feature type="domain" description="FAD-binding FR-type" evidence="2">
    <location>
        <begin position="3"/>
        <end position="105"/>
    </location>
</feature>
<dbReference type="PRINTS" id="PR00371">
    <property type="entry name" value="FPNCR"/>
</dbReference>
<protein>
    <submittedName>
        <fullName evidence="3">Phenol hydroxylase</fullName>
    </submittedName>
</protein>
<dbReference type="PANTHER" id="PTHR47354:SF5">
    <property type="entry name" value="PROTEIN RFBI"/>
    <property type="match status" value="1"/>
</dbReference>
<dbReference type="InterPro" id="IPR039261">
    <property type="entry name" value="FNR_nucleotide-bd"/>
</dbReference>
<reference evidence="3 4" key="1">
    <citation type="submission" date="2015-11" db="EMBL/GenBank/DDBJ databases">
        <title>Genomic analysis of 38 Legionella species identifies large and diverse effector repertoires.</title>
        <authorList>
            <person name="Burstein D."/>
            <person name="Amaro F."/>
            <person name="Zusman T."/>
            <person name="Lifshitz Z."/>
            <person name="Cohen O."/>
            <person name="Gilbert J.A."/>
            <person name="Pupko T."/>
            <person name="Shuman H.A."/>
            <person name="Segal G."/>
        </authorList>
    </citation>
    <scope>NUCLEOTIDE SEQUENCE [LARGE SCALE GENOMIC DNA]</scope>
    <source>
        <strain evidence="3 4">ATCC 700990</strain>
    </source>
</reference>
<dbReference type="InterPro" id="IPR017938">
    <property type="entry name" value="Riboflavin_synthase-like_b-brl"/>
</dbReference>
<dbReference type="InterPro" id="IPR001709">
    <property type="entry name" value="Flavoprot_Pyr_Nucl_cyt_Rdtase"/>
</dbReference>
<dbReference type="OrthoDB" id="9784483at2"/>
<evidence type="ECO:0000256" key="1">
    <source>
        <dbReference type="ARBA" id="ARBA00034078"/>
    </source>
</evidence>
<evidence type="ECO:0000313" key="3">
    <source>
        <dbReference type="EMBL" id="KTC86139.1"/>
    </source>
</evidence>
<dbReference type="EMBL" id="LNXY01000027">
    <property type="protein sequence ID" value="KTC86139.1"/>
    <property type="molecule type" value="Genomic_DNA"/>
</dbReference>
<comment type="caution">
    <text evidence="3">The sequence shown here is derived from an EMBL/GenBank/DDBJ whole genome shotgun (WGS) entry which is preliminary data.</text>
</comment>
<dbReference type="Proteomes" id="UP000054736">
    <property type="component" value="Unassembled WGS sequence"/>
</dbReference>
<evidence type="ECO:0000259" key="2">
    <source>
        <dbReference type="PROSITE" id="PS51384"/>
    </source>
</evidence>
<dbReference type="Gene3D" id="3.40.50.80">
    <property type="entry name" value="Nucleotide-binding domain of ferredoxin-NADP reductase (FNR) module"/>
    <property type="match status" value="1"/>
</dbReference>
<dbReference type="PATRIC" id="fig|1212489.4.peg.2597"/>
<dbReference type="AlphaFoldDB" id="A0A0W0SS06"/>
<evidence type="ECO:0000313" key="4">
    <source>
        <dbReference type="Proteomes" id="UP000054736"/>
    </source>
</evidence>
<accession>A0A0W0SS06</accession>
<name>A0A0W0SS06_9GAMM</name>
<dbReference type="PRINTS" id="PR00410">
    <property type="entry name" value="PHEHYDRXLASE"/>
</dbReference>
<comment type="cofactor">
    <cofactor evidence="1">
        <name>[2Fe-2S] cluster</name>
        <dbReference type="ChEBI" id="CHEBI:190135"/>
    </cofactor>
</comment>
<sequence>MQVSTFPIILEEAYMLSSYVKHFVFKAEKSPPFNYAPGQFITIHFEREGKVLKRSYSIANVPTQNNLIEFAAGYVEGGPGTELLFNLNPGDQININGPFGRLILKDEMPRRYILVATSTGVTPYRSMIEELKRRLQANPELRVVILQGVQKNSDVLYAEEFIRLATQYPQVSFRAHLSRANEDLKQHEFPGYVQSAFPELKLNPEEDMIYLCGNPGMIDESFNYLKEQGFSLQQIIREKYISGPSK</sequence>
<keyword evidence="4" id="KW-1185">Reference proteome</keyword>
<dbReference type="SUPFAM" id="SSF52343">
    <property type="entry name" value="Ferredoxin reductase-like, C-terminal NADP-linked domain"/>
    <property type="match status" value="1"/>
</dbReference>
<dbReference type="InterPro" id="IPR050415">
    <property type="entry name" value="MRET"/>
</dbReference>
<dbReference type="RefSeq" id="WP_058496715.1">
    <property type="nucleotide sequence ID" value="NZ_CAAAIU010000001.1"/>
</dbReference>
<organism evidence="3 4">
    <name type="scientific">Legionella drozanskii LLAP-1</name>
    <dbReference type="NCBI Taxonomy" id="1212489"/>
    <lineage>
        <taxon>Bacteria</taxon>
        <taxon>Pseudomonadati</taxon>
        <taxon>Pseudomonadota</taxon>
        <taxon>Gammaproteobacteria</taxon>
        <taxon>Legionellales</taxon>
        <taxon>Legionellaceae</taxon>
        <taxon>Legionella</taxon>
    </lineage>
</organism>
<dbReference type="InterPro" id="IPR008333">
    <property type="entry name" value="Cbr1-like_FAD-bd_dom"/>
</dbReference>
<dbReference type="InterPro" id="IPR001433">
    <property type="entry name" value="OxRdtase_FAD/NAD-bd"/>
</dbReference>
<dbReference type="GO" id="GO:0016491">
    <property type="term" value="F:oxidoreductase activity"/>
    <property type="evidence" value="ECO:0007669"/>
    <property type="project" value="InterPro"/>
</dbReference>
<dbReference type="SUPFAM" id="SSF63380">
    <property type="entry name" value="Riboflavin synthase domain-like"/>
    <property type="match status" value="1"/>
</dbReference>
<gene>
    <name evidence="3" type="ORF">Ldro_2464</name>
</gene>
<dbReference type="STRING" id="1212489.Ldro_2464"/>
<dbReference type="Pfam" id="PF00970">
    <property type="entry name" value="FAD_binding_6"/>
    <property type="match status" value="1"/>
</dbReference>
<dbReference type="PANTHER" id="PTHR47354">
    <property type="entry name" value="NADH OXIDOREDUCTASE HCR"/>
    <property type="match status" value="1"/>
</dbReference>
<dbReference type="InterPro" id="IPR017927">
    <property type="entry name" value="FAD-bd_FR_type"/>
</dbReference>
<dbReference type="Gene3D" id="2.40.30.10">
    <property type="entry name" value="Translation factors"/>
    <property type="match status" value="1"/>
</dbReference>
<proteinExistence type="predicted"/>
<dbReference type="PROSITE" id="PS51384">
    <property type="entry name" value="FAD_FR"/>
    <property type="match status" value="1"/>
</dbReference>
<dbReference type="Pfam" id="PF00175">
    <property type="entry name" value="NAD_binding_1"/>
    <property type="match status" value="1"/>
</dbReference>